<dbReference type="GO" id="GO:0005829">
    <property type="term" value="C:cytosol"/>
    <property type="evidence" value="ECO:0007669"/>
    <property type="project" value="TreeGrafter"/>
</dbReference>
<feature type="region of interest" description="Disordered" evidence="2">
    <location>
        <begin position="52"/>
        <end position="88"/>
    </location>
</feature>
<organism evidence="4 5">
    <name type="scientific">Oikopleura dioica</name>
    <name type="common">Tunicate</name>
    <dbReference type="NCBI Taxonomy" id="34765"/>
    <lineage>
        <taxon>Eukaryota</taxon>
        <taxon>Metazoa</taxon>
        <taxon>Chordata</taxon>
        <taxon>Tunicata</taxon>
        <taxon>Appendicularia</taxon>
        <taxon>Copelata</taxon>
        <taxon>Oikopleuridae</taxon>
        <taxon>Oikopleura</taxon>
    </lineage>
</organism>
<dbReference type="EMBL" id="FN653209">
    <property type="protein sequence ID" value="CBY13665.1"/>
    <property type="molecule type" value="Genomic_DNA"/>
</dbReference>
<dbReference type="Proteomes" id="UP000001307">
    <property type="component" value="Unassembled WGS sequence"/>
</dbReference>
<dbReference type="PANTHER" id="PTHR12365">
    <property type="entry name" value="SPROUTY"/>
    <property type="match status" value="1"/>
</dbReference>
<evidence type="ECO:0000256" key="1">
    <source>
        <dbReference type="ARBA" id="ARBA00010964"/>
    </source>
</evidence>
<dbReference type="InterPro" id="IPR051192">
    <property type="entry name" value="Sprouty_domain"/>
</dbReference>
<feature type="transmembrane region" description="Helical" evidence="3">
    <location>
        <begin position="189"/>
        <end position="208"/>
    </location>
</feature>
<comment type="similarity">
    <text evidence="1">Belongs to the sprouty family.</text>
</comment>
<dbReference type="FunCoup" id="E4XVE7">
    <property type="interactions" value="1"/>
</dbReference>
<reference evidence="4 5" key="1">
    <citation type="journal article" date="2010" name="Science">
        <title>Plasticity of animal genome architecture unmasked by rapid evolution of a pelagic tunicate.</title>
        <authorList>
            <person name="Denoeud F."/>
            <person name="Henriet S."/>
            <person name="Mungpakdee S."/>
            <person name="Aury J.M."/>
            <person name="Da Silva C."/>
            <person name="Brinkmann H."/>
            <person name="Mikhaleva J."/>
            <person name="Olsen L.C."/>
            <person name="Jubin C."/>
            <person name="Canestro C."/>
            <person name="Bouquet J.M."/>
            <person name="Danks G."/>
            <person name="Poulain J."/>
            <person name="Campsteijn C."/>
            <person name="Adamski M."/>
            <person name="Cross I."/>
            <person name="Yadetie F."/>
            <person name="Muffato M."/>
            <person name="Louis A."/>
            <person name="Butcher S."/>
            <person name="Tsagkogeorga G."/>
            <person name="Konrad A."/>
            <person name="Singh S."/>
            <person name="Jensen M.F."/>
            <person name="Cong E.H."/>
            <person name="Eikeseth-Otteraa H."/>
            <person name="Noel B."/>
            <person name="Anthouard V."/>
            <person name="Porcel B.M."/>
            <person name="Kachouri-Lafond R."/>
            <person name="Nishino A."/>
            <person name="Ugolini M."/>
            <person name="Chourrout P."/>
            <person name="Nishida H."/>
            <person name="Aasland R."/>
            <person name="Huzurbazar S."/>
            <person name="Westhof E."/>
            <person name="Delsuc F."/>
            <person name="Lehrach H."/>
            <person name="Reinhardt R."/>
            <person name="Weissenbach J."/>
            <person name="Roy S.W."/>
            <person name="Artiguenave F."/>
            <person name="Postlethwait J.H."/>
            <person name="Manak J.R."/>
            <person name="Thompson E.M."/>
            <person name="Jaillon O."/>
            <person name="Du Pasquier L."/>
            <person name="Boudinot P."/>
            <person name="Liberles D.A."/>
            <person name="Volff J.N."/>
            <person name="Philippe H."/>
            <person name="Lenhard B."/>
            <person name="Roest Crollius H."/>
            <person name="Wincker P."/>
            <person name="Chourrout D."/>
        </authorList>
    </citation>
    <scope>NUCLEOTIDE SEQUENCE [LARGE SCALE GENOMIC DNA]</scope>
</reference>
<gene>
    <name evidence="4" type="ORF">GSOID_T00005476001</name>
</gene>
<dbReference type="InParanoid" id="E4XVE7"/>
<dbReference type="GO" id="GO:0016020">
    <property type="term" value="C:membrane"/>
    <property type="evidence" value="ECO:0007669"/>
    <property type="project" value="InterPro"/>
</dbReference>
<keyword evidence="3" id="KW-0472">Membrane</keyword>
<evidence type="ECO:0000256" key="2">
    <source>
        <dbReference type="SAM" id="MobiDB-lite"/>
    </source>
</evidence>
<sequence>MSKPTLNEKKSTRLVRPQPIAITNDYVVDMSSFRPAVPPRPSKPAYLSRVQSLSGGVPPVPPKPKWLRSSNRDDSCLRTTPLPNRPPTLDEILRREVVRNEPARSQPRPGRHGYLCPQCSRCTCAKCTVPRIDLDASCYPAQQAVDRMSCLWAIKACAYHLSYDEDSQLKRQLSDTPASCSQQGCTFRWLLLGAVTMILPCLVIYPVYKAGHWAVERSQHAMLPGCKCPHNCK</sequence>
<dbReference type="GO" id="GO:0046580">
    <property type="term" value="P:negative regulation of Ras protein signal transduction"/>
    <property type="evidence" value="ECO:0007669"/>
    <property type="project" value="TreeGrafter"/>
</dbReference>
<dbReference type="Pfam" id="PF05210">
    <property type="entry name" value="Sprouty"/>
    <property type="match status" value="1"/>
</dbReference>
<proteinExistence type="inferred from homology"/>
<keyword evidence="3" id="KW-0812">Transmembrane</keyword>
<keyword evidence="3" id="KW-1133">Transmembrane helix</keyword>
<dbReference type="GO" id="GO:0048513">
    <property type="term" value="P:animal organ development"/>
    <property type="evidence" value="ECO:0007669"/>
    <property type="project" value="TreeGrafter"/>
</dbReference>
<name>E4XVE7_OIKDI</name>
<dbReference type="AlphaFoldDB" id="E4XVE7"/>
<dbReference type="PANTHER" id="PTHR12365:SF7">
    <property type="entry name" value="PROTEIN SPROUTY"/>
    <property type="match status" value="1"/>
</dbReference>
<keyword evidence="5" id="KW-1185">Reference proteome</keyword>
<evidence type="ECO:0000256" key="3">
    <source>
        <dbReference type="SAM" id="Phobius"/>
    </source>
</evidence>
<dbReference type="GO" id="GO:0040037">
    <property type="term" value="P:negative regulation of fibroblast growth factor receptor signaling pathway"/>
    <property type="evidence" value="ECO:0007669"/>
    <property type="project" value="TreeGrafter"/>
</dbReference>
<evidence type="ECO:0000313" key="5">
    <source>
        <dbReference type="Proteomes" id="UP000001307"/>
    </source>
</evidence>
<dbReference type="OrthoDB" id="10038884at2759"/>
<dbReference type="InterPro" id="IPR007875">
    <property type="entry name" value="Sprouty"/>
</dbReference>
<evidence type="ECO:0008006" key="6">
    <source>
        <dbReference type="Google" id="ProtNLM"/>
    </source>
</evidence>
<accession>E4XVE7</accession>
<protein>
    <recommendedName>
        <fullName evidence="6">Sprouty</fullName>
    </recommendedName>
</protein>
<evidence type="ECO:0000313" key="4">
    <source>
        <dbReference type="EMBL" id="CBY13665.1"/>
    </source>
</evidence>